<evidence type="ECO:0000313" key="3">
    <source>
        <dbReference type="RefSeq" id="XP_012677988.2"/>
    </source>
</evidence>
<dbReference type="PANTHER" id="PTHR12242">
    <property type="entry name" value="OS02G0130600 PROTEIN-RELATED"/>
    <property type="match status" value="1"/>
</dbReference>
<dbReference type="AlphaFoldDB" id="A0A6P3VQ68"/>
<name>A0A6P3VQ68_CLUHA</name>
<keyword evidence="1" id="KW-1133">Transmembrane helix</keyword>
<sequence length="339" mass="38234">MGASWTRSFRKEFQVKKLNIFPSTPELLLEPRWHIPPWAWLLYRLSSLIYTLAWCIHSALLFATPKWLILLSHLTYCMLGVYYLTALVNLAVVLVSIRRFCGRKVQEKSSGVSSERRASFPLTTPLAVSLCLQWLLQVIVSAFSLIVSLLYWSIHYPVSRHPIRPFSINLHVVNSAQVLLDLFLSSTPVHLSHYVYLLAAGLLYLLFALVFWLGGFTNIYGEPYVYPVLDFGGQPVLAVLCTLGFALICLPLFHLVLWNVHLLRERLARGPWGKRFALRREAWWWGGVGGLAPFPSPALDPELSVFAGREGEPQLLLTAPSHGYCSLSTESPSDCHSSA</sequence>
<dbReference type="GeneID" id="105895843"/>
<keyword evidence="1" id="KW-0812">Transmembrane</keyword>
<gene>
    <name evidence="3" type="primary">LOC105895843</name>
</gene>
<keyword evidence="2" id="KW-1185">Reference proteome</keyword>
<evidence type="ECO:0000256" key="1">
    <source>
        <dbReference type="SAM" id="Phobius"/>
    </source>
</evidence>
<feature type="transmembrane region" description="Helical" evidence="1">
    <location>
        <begin position="236"/>
        <end position="260"/>
    </location>
</feature>
<evidence type="ECO:0000313" key="2">
    <source>
        <dbReference type="Proteomes" id="UP000515152"/>
    </source>
</evidence>
<feature type="transmembrane region" description="Helical" evidence="1">
    <location>
        <begin position="41"/>
        <end position="63"/>
    </location>
</feature>
<feature type="transmembrane region" description="Helical" evidence="1">
    <location>
        <begin position="69"/>
        <end position="95"/>
    </location>
</feature>
<proteinExistence type="predicted"/>
<dbReference type="PANTHER" id="PTHR12242:SF45">
    <property type="entry name" value="MARVEL DOMAIN-CONTAINING PROTEIN"/>
    <property type="match status" value="1"/>
</dbReference>
<dbReference type="Pfam" id="PF21534">
    <property type="entry name" value="Rost"/>
    <property type="match status" value="1"/>
</dbReference>
<feature type="transmembrane region" description="Helical" evidence="1">
    <location>
        <begin position="196"/>
        <end position="216"/>
    </location>
</feature>
<dbReference type="RefSeq" id="XP_012677988.2">
    <property type="nucleotide sequence ID" value="XM_012822534.2"/>
</dbReference>
<dbReference type="Proteomes" id="UP000515152">
    <property type="component" value="Chromosome 5"/>
</dbReference>
<keyword evidence="1" id="KW-0472">Membrane</keyword>
<accession>A0A6P3VQ68</accession>
<dbReference type="InterPro" id="IPR049352">
    <property type="entry name" value="Rost"/>
</dbReference>
<reference evidence="3" key="1">
    <citation type="submission" date="2025-08" db="UniProtKB">
        <authorList>
            <consortium name="RefSeq"/>
        </authorList>
    </citation>
    <scope>IDENTIFICATION</scope>
</reference>
<feature type="transmembrane region" description="Helical" evidence="1">
    <location>
        <begin position="126"/>
        <end position="154"/>
    </location>
</feature>
<dbReference type="GO" id="GO:0016020">
    <property type="term" value="C:membrane"/>
    <property type="evidence" value="ECO:0007669"/>
    <property type="project" value="TreeGrafter"/>
</dbReference>
<organism evidence="2 3">
    <name type="scientific">Clupea harengus</name>
    <name type="common">Atlantic herring</name>
    <dbReference type="NCBI Taxonomy" id="7950"/>
    <lineage>
        <taxon>Eukaryota</taxon>
        <taxon>Metazoa</taxon>
        <taxon>Chordata</taxon>
        <taxon>Craniata</taxon>
        <taxon>Vertebrata</taxon>
        <taxon>Euteleostomi</taxon>
        <taxon>Actinopterygii</taxon>
        <taxon>Neopterygii</taxon>
        <taxon>Teleostei</taxon>
        <taxon>Clupei</taxon>
        <taxon>Clupeiformes</taxon>
        <taxon>Clupeoidei</taxon>
        <taxon>Clupeidae</taxon>
        <taxon>Clupea</taxon>
    </lineage>
</organism>
<protein>
    <submittedName>
        <fullName evidence="3">Protein rolling stone</fullName>
    </submittedName>
</protein>
<dbReference type="KEGG" id="char:105895843"/>
<dbReference type="OrthoDB" id="419711at2759"/>